<name>A0A8E2AMX2_9APHY</name>
<reference evidence="1 2" key="1">
    <citation type="submission" date="2016-07" db="EMBL/GenBank/DDBJ databases">
        <title>Draft genome of the white-rot fungus Obba rivulosa 3A-2.</title>
        <authorList>
            <consortium name="DOE Joint Genome Institute"/>
            <person name="Miettinen O."/>
            <person name="Riley R."/>
            <person name="Acob R."/>
            <person name="Barry K."/>
            <person name="Cullen D."/>
            <person name="De Vries R."/>
            <person name="Hainaut M."/>
            <person name="Hatakka A."/>
            <person name="Henrissat B."/>
            <person name="Hilden K."/>
            <person name="Kuo R."/>
            <person name="Labutti K."/>
            <person name="Lipzen A."/>
            <person name="Makela M.R."/>
            <person name="Sandor L."/>
            <person name="Spatafora J.W."/>
            <person name="Grigoriev I.V."/>
            <person name="Hibbett D.S."/>
        </authorList>
    </citation>
    <scope>NUCLEOTIDE SEQUENCE [LARGE SCALE GENOMIC DNA]</scope>
    <source>
        <strain evidence="1 2">3A-2</strain>
    </source>
</reference>
<evidence type="ECO:0000313" key="2">
    <source>
        <dbReference type="Proteomes" id="UP000250043"/>
    </source>
</evidence>
<protein>
    <submittedName>
        <fullName evidence="1">Uncharacterized protein</fullName>
    </submittedName>
</protein>
<dbReference type="AlphaFoldDB" id="A0A8E2AMX2"/>
<organism evidence="1 2">
    <name type="scientific">Obba rivulosa</name>
    <dbReference type="NCBI Taxonomy" id="1052685"/>
    <lineage>
        <taxon>Eukaryota</taxon>
        <taxon>Fungi</taxon>
        <taxon>Dikarya</taxon>
        <taxon>Basidiomycota</taxon>
        <taxon>Agaricomycotina</taxon>
        <taxon>Agaricomycetes</taxon>
        <taxon>Polyporales</taxon>
        <taxon>Gelatoporiaceae</taxon>
        <taxon>Obba</taxon>
    </lineage>
</organism>
<keyword evidence="2" id="KW-1185">Reference proteome</keyword>
<accession>A0A8E2AMX2</accession>
<gene>
    <name evidence="1" type="ORF">OBBRIDRAFT_358039</name>
</gene>
<evidence type="ECO:0000313" key="1">
    <source>
        <dbReference type="EMBL" id="OCH84887.1"/>
    </source>
</evidence>
<proteinExistence type="predicted"/>
<sequence>MDDSHQQSPSICIFARTREYRGPLLNGLSQERRLSCASGDAVPNCEKGAVGIEQMNYDWPFSPPISVESTRFLRHATLLGLSSRHLAPTHLPMRRPHSGACMSLALRKHYHLRAALAMQVDDMAVSSLLTDISAGFLSSLQSITEVSLGRIFDHLTSSVPRKPLLPPSKA</sequence>
<dbReference type="EMBL" id="KV722626">
    <property type="protein sequence ID" value="OCH84887.1"/>
    <property type="molecule type" value="Genomic_DNA"/>
</dbReference>
<dbReference type="Proteomes" id="UP000250043">
    <property type="component" value="Unassembled WGS sequence"/>
</dbReference>